<keyword evidence="2" id="KW-1185">Reference proteome</keyword>
<accession>A0A1W4XRE4</accession>
<feature type="compositionally biased region" description="Basic and acidic residues" evidence="1">
    <location>
        <begin position="202"/>
        <end position="211"/>
    </location>
</feature>
<protein>
    <submittedName>
        <fullName evidence="3">Dentin sialophosphoprotein-like</fullName>
    </submittedName>
</protein>
<feature type="compositionally biased region" description="Polar residues" evidence="1">
    <location>
        <begin position="222"/>
        <end position="236"/>
    </location>
</feature>
<dbReference type="Proteomes" id="UP000192223">
    <property type="component" value="Unplaced"/>
</dbReference>
<dbReference type="KEGG" id="apln:108743920"/>
<feature type="compositionally biased region" description="Polar residues" evidence="1">
    <location>
        <begin position="1149"/>
        <end position="1168"/>
    </location>
</feature>
<dbReference type="InParanoid" id="A0A1W4XRE4"/>
<feature type="compositionally biased region" description="Basic and acidic residues" evidence="1">
    <location>
        <begin position="592"/>
        <end position="601"/>
    </location>
</feature>
<feature type="compositionally biased region" description="Polar residues" evidence="1">
    <location>
        <begin position="182"/>
        <end position="194"/>
    </location>
</feature>
<evidence type="ECO:0000313" key="2">
    <source>
        <dbReference type="Proteomes" id="UP000192223"/>
    </source>
</evidence>
<feature type="compositionally biased region" description="Basic and acidic residues" evidence="1">
    <location>
        <begin position="276"/>
        <end position="285"/>
    </location>
</feature>
<dbReference type="GeneID" id="108743920"/>
<feature type="compositionally biased region" description="Basic residues" evidence="1">
    <location>
        <begin position="130"/>
        <end position="139"/>
    </location>
</feature>
<proteinExistence type="predicted"/>
<feature type="compositionally biased region" description="Basic and acidic residues" evidence="1">
    <location>
        <begin position="1"/>
        <end position="34"/>
    </location>
</feature>
<feature type="compositionally biased region" description="Basic and acidic residues" evidence="1">
    <location>
        <begin position="380"/>
        <end position="393"/>
    </location>
</feature>
<feature type="compositionally biased region" description="Basic and acidic residues" evidence="1">
    <location>
        <begin position="423"/>
        <end position="438"/>
    </location>
</feature>
<gene>
    <name evidence="3" type="primary">LOC108743920</name>
</gene>
<feature type="compositionally biased region" description="Basic and acidic residues" evidence="1">
    <location>
        <begin position="534"/>
        <end position="547"/>
    </location>
</feature>
<reference evidence="3" key="1">
    <citation type="submission" date="2025-08" db="UniProtKB">
        <authorList>
            <consortium name="RefSeq"/>
        </authorList>
    </citation>
    <scope>IDENTIFICATION</scope>
    <source>
        <tissue evidence="3">Entire body</tissue>
    </source>
</reference>
<organism evidence="2 3">
    <name type="scientific">Agrilus planipennis</name>
    <name type="common">Emerald ash borer</name>
    <name type="synonym">Agrilus marcopoli</name>
    <dbReference type="NCBI Taxonomy" id="224129"/>
    <lineage>
        <taxon>Eukaryota</taxon>
        <taxon>Metazoa</taxon>
        <taxon>Ecdysozoa</taxon>
        <taxon>Arthropoda</taxon>
        <taxon>Hexapoda</taxon>
        <taxon>Insecta</taxon>
        <taxon>Pterygota</taxon>
        <taxon>Neoptera</taxon>
        <taxon>Endopterygota</taxon>
        <taxon>Coleoptera</taxon>
        <taxon>Polyphaga</taxon>
        <taxon>Elateriformia</taxon>
        <taxon>Buprestoidea</taxon>
        <taxon>Buprestidae</taxon>
        <taxon>Agrilinae</taxon>
        <taxon>Agrilus</taxon>
    </lineage>
</organism>
<feature type="compositionally biased region" description="Acidic residues" evidence="1">
    <location>
        <begin position="444"/>
        <end position="460"/>
    </location>
</feature>
<sequence>MESIDSKHKAASKEKSSKDAAKLKLSKITEKPEQELSTDSDEQLQSPYKNQKESNKEEKNVDMGENMRETSKRTNKLKSKTNGPNSRNMDDPGNQQESSSESDVVPPLTNKDNKRNSKDSTTTSGTKDVKSKRGSSRQKKSNEEPDEDSDNSLESYTTPIFKNKSDKPRKLSNEVEGRRPKMTSSNGKRSAENEYNSDSESDQSKKSEIKASKGQKKRKTETNSSEKSGHNRSSLPESDKVFKDCCKLDLKSEKTFQMSKYSRTTEKDMSQINPYEKYKEKDKRTYKSLPESDDEIENTSTDSEQTKQEPTQSKPKNRNKSGEQAENQYSSESVDELETLERNNKRMSANSNAYQKSEANSSLSRKGSIEGHQTSCSSESIHEPLLSDKEPKRTKPKPGRRKQSFDSQKGENKIKPKNKSSRRKESLEQPKHKDERFNNRNQNFEDESGNSNESCEDEEFNSTRKAPRNKPLQKSDYAKQLAKGQKYFEPQLNVVDNTQINAETCSNEDVQSEYKNVKKQTKILKEAEFKQKMLENSKNTDDNDEKSHKSHYGRQTAKISKDYGDFKPQMKVVDNNSSKWQNEDNCSESDEDLKGNDKDIDANNNLKYNFVESEENRSIKSVRAQDTASLRSKTKPNEKLNRTNTNNDTNDIFKNFEETSYSSAATKGEKQSNKDMEFLYEKHPRNSHSLSRNSRDMYDEFKSKNEPWKRGQDFYNCKKDSDKFSSNFKSSSWMSGNKIENTKYTGNKWNTTRQTDGPLQPSRFSTSRTSKYDYQRSYLAGDKPQSITKTPWELSSTNRTYSSIRPGKGFCNDLVNRMSSALSLRGQGSTTDQFKYKPRALSSQKLHEVDLLSLGPGETLRIKCGEMATSTKACMCENFKEKESCIKKPSLKDKAISCKSKLRCSFHEDSHKKVSKKKHKYSQCLEALKRRKQKCPSPNKQKTTRCQSETSASKCSQDTPSCTFQLQCSSNEVAQPPKRFQNSSCITNQPLRFSKETAKPSTCSQDTPNVACRTQSCPKETENAKGCRVEISSTKCCSQLGKRGLKDNPWFNHNDETRKERIYNYRSRSSARLERLLNQSRKAKNLKDWNCNKQIQCRKIQKNAECDCSDQLLQLVMSESAECKKLLLPRIKSGEDKKEQPVEQDEESNTYQDIETPTSREQTHQTSDSENDRSTVEITLTFGDDVDQDINQNSSDECFVDAPVYCEECNANMQTQCMDEEQDQSNVEYCNDDDDDDDDDYTENESDEMCVQEDSCKVKPIVKPKPKKQLVRRKCIFERFKVSDKDQATYWCRNCEILVRPIIVNKKTYPTNCIKYLFSGCLPQMNINDTLFMCPCCNDYVINMKSSCYLVPIKHDQCLKSIYVVFIIKNLVCSRNTDDISSS</sequence>
<dbReference type="STRING" id="224129.A0A1W4XRE4"/>
<feature type="compositionally biased region" description="Polar residues" evidence="1">
    <location>
        <begin position="346"/>
        <end position="379"/>
    </location>
</feature>
<evidence type="ECO:0000313" key="3">
    <source>
        <dbReference type="RefSeq" id="XP_018335058.1"/>
    </source>
</evidence>
<feature type="compositionally biased region" description="Polar residues" evidence="1">
    <location>
        <begin position="80"/>
        <end position="102"/>
    </location>
</feature>
<feature type="region of interest" description="Disordered" evidence="1">
    <location>
        <begin position="1134"/>
        <end position="1174"/>
    </location>
</feature>
<feature type="compositionally biased region" description="Polar residues" evidence="1">
    <location>
        <begin position="322"/>
        <end position="332"/>
    </location>
</feature>
<feature type="compositionally biased region" description="Polar residues" evidence="1">
    <location>
        <begin position="574"/>
        <end position="584"/>
    </location>
</feature>
<name>A0A1W4XRE4_AGRPL</name>
<feature type="region of interest" description="Disordered" evidence="1">
    <location>
        <begin position="1"/>
        <end position="241"/>
    </location>
</feature>
<feature type="region of interest" description="Disordered" evidence="1">
    <location>
        <begin position="744"/>
        <end position="767"/>
    </location>
</feature>
<feature type="compositionally biased region" description="Basic and acidic residues" evidence="1">
    <location>
        <begin position="163"/>
        <end position="179"/>
    </location>
</feature>
<evidence type="ECO:0000256" key="1">
    <source>
        <dbReference type="SAM" id="MobiDB-lite"/>
    </source>
</evidence>
<feature type="region of interest" description="Disordered" evidence="1">
    <location>
        <begin position="253"/>
        <end position="478"/>
    </location>
</feature>
<feature type="region of interest" description="Disordered" evidence="1">
    <location>
        <begin position="534"/>
        <end position="652"/>
    </location>
</feature>
<feature type="compositionally biased region" description="Basic and acidic residues" evidence="1">
    <location>
        <begin position="50"/>
        <end position="72"/>
    </location>
</feature>
<feature type="compositionally biased region" description="Polar residues" evidence="1">
    <location>
        <begin position="298"/>
        <end position="314"/>
    </location>
</feature>
<dbReference type="RefSeq" id="XP_018335058.1">
    <property type="nucleotide sequence ID" value="XM_018479556.1"/>
</dbReference>